<dbReference type="EMBL" id="VUJX02000001">
    <property type="protein sequence ID" value="KAL0944623.1"/>
    <property type="molecule type" value="Genomic_DNA"/>
</dbReference>
<dbReference type="Proteomes" id="UP000805649">
    <property type="component" value="Unassembled WGS sequence"/>
</dbReference>
<reference evidence="1 2" key="1">
    <citation type="journal article" date="2020" name="Phytopathology">
        <title>Genome Sequence Resources of Colletotrichum truncatum, C. plurivorum, C. musicola, and C. sojae: Four Species Pathogenic to Soybean (Glycine max).</title>
        <authorList>
            <person name="Rogerio F."/>
            <person name="Boufleur T.R."/>
            <person name="Ciampi-Guillardi M."/>
            <person name="Sukno S.A."/>
            <person name="Thon M.R."/>
            <person name="Massola Junior N.S."/>
            <person name="Baroncelli R."/>
        </authorList>
    </citation>
    <scope>NUCLEOTIDE SEQUENCE [LARGE SCALE GENOMIC DNA]</scope>
    <source>
        <strain evidence="1 2">CMES1059</strain>
    </source>
</reference>
<sequence>MTSCNFCAKLCVELLSDNDVRFHPNLESLRKSAESDCPFCALAYTAIRTTTRRDVVTALLNGERPKDYKEGPFYPSIWLRGQIHPFELGTRLGQLGQSTPTRIWISCGRFPPDVGLSETNSVISSMRTIQLFCFALHQSPVSSLYSDRNFGQDPDPNSYILWSKWCLKTCHDTHKICALQRSRKMPTRVIEVGTKSHRLLPTDDLQEPYVALSYCWGPAMDTFKLTHDTYAEMLDGIAEIKLAKTHQEAIGFSRAIGIKYIWIDALCIIQGDAEDWAAESRLMDQVYGNAAVTIIAGRSSDSRDGFITPKLEQSAPPVALPLSLSRKDALYVGLSRTYATGPVSTRGWCYQEQILSNRSILFSEEQLVFQCRAWTFREDGSSVFSGSPTFLTPGVASMKGDLETKKESTLKLWYEGLHLYTRRKLSNPHDVFAAIASIAGLAQKILRSRYLAGLWEDDIVRGLLWKPRHHLDNSFRRPATRPQPTAFAPPPVVRAPSWSWASVEGPTIHGYKISNSKLFKEEGFVQVRPGLEIGWTADMNCDVSALHMPYCELHILGRVGKAMIMDTAVEHYLPNDRYIQWAGKKKKYGTLLAKAGDTYVDKGKLDEQVVAVGFFDVAEEACKEVWCLLLLEREGLMLVKHGEKWTRTGWFLLENGSWLNGEVETEVKLI</sequence>
<proteinExistence type="predicted"/>
<evidence type="ECO:0000313" key="1">
    <source>
        <dbReference type="EMBL" id="KAL0944623.1"/>
    </source>
</evidence>
<comment type="caution">
    <text evidence="1">The sequence shown here is derived from an EMBL/GenBank/DDBJ whole genome shotgun (WGS) entry which is preliminary data.</text>
</comment>
<name>A0ACC3ZL24_COLTU</name>
<evidence type="ECO:0000313" key="2">
    <source>
        <dbReference type="Proteomes" id="UP000805649"/>
    </source>
</evidence>
<accession>A0ACC3ZL24</accession>
<gene>
    <name evidence="1" type="ORF">CTRU02_202510</name>
</gene>
<protein>
    <submittedName>
        <fullName evidence="1">Uncharacterized protein</fullName>
    </submittedName>
</protein>
<keyword evidence="2" id="KW-1185">Reference proteome</keyword>
<organism evidence="1 2">
    <name type="scientific">Colletotrichum truncatum</name>
    <name type="common">Anthracnose fungus</name>
    <name type="synonym">Colletotrichum capsici</name>
    <dbReference type="NCBI Taxonomy" id="5467"/>
    <lineage>
        <taxon>Eukaryota</taxon>
        <taxon>Fungi</taxon>
        <taxon>Dikarya</taxon>
        <taxon>Ascomycota</taxon>
        <taxon>Pezizomycotina</taxon>
        <taxon>Sordariomycetes</taxon>
        <taxon>Hypocreomycetidae</taxon>
        <taxon>Glomerellales</taxon>
        <taxon>Glomerellaceae</taxon>
        <taxon>Colletotrichum</taxon>
        <taxon>Colletotrichum truncatum species complex</taxon>
    </lineage>
</organism>